<keyword evidence="1" id="KW-0472">Membrane</keyword>
<name>A0A0R2JXI3_9LACO</name>
<dbReference type="Proteomes" id="UP000707535">
    <property type="component" value="Unassembled WGS sequence"/>
</dbReference>
<evidence type="ECO:0000313" key="5">
    <source>
        <dbReference type="Proteomes" id="UP000051491"/>
    </source>
</evidence>
<feature type="transmembrane region" description="Helical" evidence="1">
    <location>
        <begin position="86"/>
        <end position="109"/>
    </location>
</feature>
<proteinExistence type="predicted"/>
<dbReference type="EMBL" id="LT630287">
    <property type="protein sequence ID" value="SFV40254.1"/>
    <property type="molecule type" value="Genomic_DNA"/>
</dbReference>
<dbReference type="EMBL" id="JQBK01000058">
    <property type="protein sequence ID" value="KRN81905.1"/>
    <property type="molecule type" value="Genomic_DNA"/>
</dbReference>
<reference evidence="2" key="5">
    <citation type="submission" date="2021-09" db="EMBL/GenBank/DDBJ databases">
        <authorList>
            <person name="Gilroy R."/>
        </authorList>
    </citation>
    <scope>NUCLEOTIDE SEQUENCE</scope>
    <source>
        <strain evidence="2">CHK174-6876</strain>
    </source>
</reference>
<dbReference type="PANTHER" id="PTHR37309">
    <property type="entry name" value="SLR0284 PROTEIN"/>
    <property type="match status" value="1"/>
</dbReference>
<dbReference type="Proteomes" id="UP000190935">
    <property type="component" value="Chromosome I"/>
</dbReference>
<evidence type="ECO:0000313" key="3">
    <source>
        <dbReference type="EMBL" id="KRN81905.1"/>
    </source>
</evidence>
<keyword evidence="1" id="KW-1133">Transmembrane helix</keyword>
<dbReference type="KEGG" id="laca:LAC1533_0834"/>
<reference evidence="6" key="2">
    <citation type="submission" date="2016-11" db="EMBL/GenBank/DDBJ databases">
        <authorList>
            <person name="Papadimitriou K."/>
        </authorList>
    </citation>
    <scope>NUCLEOTIDE SEQUENCE [LARGE SCALE GENOMIC DNA]</scope>
    <source>
        <strain evidence="6">ACA-DC 1533</strain>
    </source>
</reference>
<protein>
    <submittedName>
        <fullName evidence="2">Phage holin family protein</fullName>
    </submittedName>
    <submittedName>
        <fullName evidence="4">Putative membrane protein</fullName>
    </submittedName>
</protein>
<dbReference type="Pfam" id="PF04020">
    <property type="entry name" value="Phage_holin_4_2"/>
    <property type="match status" value="1"/>
</dbReference>
<evidence type="ECO:0000256" key="1">
    <source>
        <dbReference type="SAM" id="Phobius"/>
    </source>
</evidence>
<dbReference type="PATRIC" id="fig|89059.3.peg.1833"/>
<evidence type="ECO:0000313" key="2">
    <source>
        <dbReference type="EMBL" id="HJE96751.1"/>
    </source>
</evidence>
<organism evidence="3 5">
    <name type="scientific">Ligilactobacillus acidipiscis</name>
    <dbReference type="NCBI Taxonomy" id="89059"/>
    <lineage>
        <taxon>Bacteria</taxon>
        <taxon>Bacillati</taxon>
        <taxon>Bacillota</taxon>
        <taxon>Bacilli</taxon>
        <taxon>Lactobacillales</taxon>
        <taxon>Lactobacillaceae</taxon>
        <taxon>Ligilactobacillus</taxon>
    </lineage>
</organism>
<reference evidence="4" key="3">
    <citation type="submission" date="2016-11" db="EMBL/GenBank/DDBJ databases">
        <authorList>
            <person name="Jaros S."/>
            <person name="Januszkiewicz K."/>
            <person name="Wedrychowicz H."/>
        </authorList>
    </citation>
    <scope>NUCLEOTIDE SEQUENCE [LARGE SCALE GENOMIC DNA]</scope>
    <source>
        <strain evidence="4">ACA-DC 1533</strain>
    </source>
</reference>
<evidence type="ECO:0000313" key="4">
    <source>
        <dbReference type="EMBL" id="SFV40254.1"/>
    </source>
</evidence>
<feature type="transmembrane region" description="Helical" evidence="1">
    <location>
        <begin position="28"/>
        <end position="47"/>
    </location>
</feature>
<feature type="transmembrane region" description="Helical" evidence="1">
    <location>
        <begin position="54"/>
        <end position="74"/>
    </location>
</feature>
<keyword evidence="1" id="KW-0812">Transmembrane</keyword>
<gene>
    <name evidence="3" type="ORF">IV43_GL001719</name>
    <name evidence="2" type="ORF">K8V00_03945</name>
    <name evidence="4" type="ORF">LAC1533_0834</name>
</gene>
<sequence>MNFIKRVLVNALIFVAAAGLLPNQFHVANLWIAVLAAVVLSLLNAFVKPILVILSLPITMLTLGFFYLFINAFILEMTSYFVGSTVFSFSSFGSAFLVSLIVSLVNLIVTDRFSL</sequence>
<dbReference type="AlphaFoldDB" id="A0A0R2JXI3"/>
<dbReference type="RefSeq" id="WP_010497945.1">
    <property type="nucleotide sequence ID" value="NZ_CP113926.1"/>
</dbReference>
<dbReference type="Proteomes" id="UP000051491">
    <property type="component" value="Unassembled WGS sequence"/>
</dbReference>
<reference evidence="3 5" key="1">
    <citation type="journal article" date="2015" name="Genome Announc.">
        <title>Expanding the biotechnology potential of lactobacilli through comparative genomics of 213 strains and associated genera.</title>
        <authorList>
            <person name="Sun Z."/>
            <person name="Harris H.M."/>
            <person name="McCann A."/>
            <person name="Guo C."/>
            <person name="Argimon S."/>
            <person name="Zhang W."/>
            <person name="Yang X."/>
            <person name="Jeffery I.B."/>
            <person name="Cooney J.C."/>
            <person name="Kagawa T.F."/>
            <person name="Liu W."/>
            <person name="Song Y."/>
            <person name="Salvetti E."/>
            <person name="Wrobel A."/>
            <person name="Rasinkangas P."/>
            <person name="Parkhill J."/>
            <person name="Rea M.C."/>
            <person name="O'Sullivan O."/>
            <person name="Ritari J."/>
            <person name="Douillard F.P."/>
            <person name="Paul Ross R."/>
            <person name="Yang R."/>
            <person name="Briner A.E."/>
            <person name="Felis G.E."/>
            <person name="de Vos W.M."/>
            <person name="Barrangou R."/>
            <person name="Klaenhammer T.R."/>
            <person name="Caufield P.W."/>
            <person name="Cui Y."/>
            <person name="Zhang H."/>
            <person name="O'Toole P.W."/>
        </authorList>
    </citation>
    <scope>NUCLEOTIDE SEQUENCE [LARGE SCALE GENOMIC DNA]</scope>
    <source>
        <strain evidence="3 5">DSM 15353</strain>
    </source>
</reference>
<dbReference type="GeneID" id="95348912"/>
<accession>A0A0R2JXI3</accession>
<dbReference type="OrthoDB" id="7205479at2"/>
<dbReference type="STRING" id="89059.LAC1533_0834"/>
<dbReference type="PANTHER" id="PTHR37309:SF1">
    <property type="entry name" value="SLR0284 PROTEIN"/>
    <property type="match status" value="1"/>
</dbReference>
<reference evidence="2" key="4">
    <citation type="journal article" date="2021" name="PeerJ">
        <title>Extensive microbial diversity within the chicken gut microbiome revealed by metagenomics and culture.</title>
        <authorList>
            <person name="Gilroy R."/>
            <person name="Ravi A."/>
            <person name="Getino M."/>
            <person name="Pursley I."/>
            <person name="Horton D.L."/>
            <person name="Alikhan N.F."/>
            <person name="Baker D."/>
            <person name="Gharbi K."/>
            <person name="Hall N."/>
            <person name="Watson M."/>
            <person name="Adriaenssens E.M."/>
            <person name="Foster-Nyarko E."/>
            <person name="Jarju S."/>
            <person name="Secka A."/>
            <person name="Antonio M."/>
            <person name="Oren A."/>
            <person name="Chaudhuri R.R."/>
            <person name="La Ragione R."/>
            <person name="Hildebrand F."/>
            <person name="Pallen M.J."/>
        </authorList>
    </citation>
    <scope>NUCLEOTIDE SEQUENCE</scope>
    <source>
        <strain evidence="2">CHK174-6876</strain>
    </source>
</reference>
<evidence type="ECO:0000313" key="6">
    <source>
        <dbReference type="Proteomes" id="UP000190935"/>
    </source>
</evidence>
<dbReference type="InterPro" id="IPR007165">
    <property type="entry name" value="Phage_holin_4_2"/>
</dbReference>
<dbReference type="EMBL" id="DYXG01000034">
    <property type="protein sequence ID" value="HJE96751.1"/>
    <property type="molecule type" value="Genomic_DNA"/>
</dbReference>